<organism evidence="1 2">
    <name type="scientific">Tanacetum coccineum</name>
    <dbReference type="NCBI Taxonomy" id="301880"/>
    <lineage>
        <taxon>Eukaryota</taxon>
        <taxon>Viridiplantae</taxon>
        <taxon>Streptophyta</taxon>
        <taxon>Embryophyta</taxon>
        <taxon>Tracheophyta</taxon>
        <taxon>Spermatophyta</taxon>
        <taxon>Magnoliopsida</taxon>
        <taxon>eudicotyledons</taxon>
        <taxon>Gunneridae</taxon>
        <taxon>Pentapetalae</taxon>
        <taxon>asterids</taxon>
        <taxon>campanulids</taxon>
        <taxon>Asterales</taxon>
        <taxon>Asteraceae</taxon>
        <taxon>Asteroideae</taxon>
        <taxon>Anthemideae</taxon>
        <taxon>Anthemidinae</taxon>
        <taxon>Tanacetum</taxon>
    </lineage>
</organism>
<evidence type="ECO:0008006" key="3">
    <source>
        <dbReference type="Google" id="ProtNLM"/>
    </source>
</evidence>
<evidence type="ECO:0000313" key="1">
    <source>
        <dbReference type="EMBL" id="GJS66853.1"/>
    </source>
</evidence>
<gene>
    <name evidence="1" type="ORF">Tco_0681417</name>
</gene>
<comment type="caution">
    <text evidence="1">The sequence shown here is derived from an EMBL/GenBank/DDBJ whole genome shotgun (WGS) entry which is preliminary data.</text>
</comment>
<reference evidence="1" key="2">
    <citation type="submission" date="2022-01" db="EMBL/GenBank/DDBJ databases">
        <authorList>
            <person name="Yamashiro T."/>
            <person name="Shiraishi A."/>
            <person name="Satake H."/>
            <person name="Nakayama K."/>
        </authorList>
    </citation>
    <scope>NUCLEOTIDE SEQUENCE</scope>
</reference>
<dbReference type="Proteomes" id="UP001151760">
    <property type="component" value="Unassembled WGS sequence"/>
</dbReference>
<evidence type="ECO:0000313" key="2">
    <source>
        <dbReference type="Proteomes" id="UP001151760"/>
    </source>
</evidence>
<dbReference type="EMBL" id="BQNB010009678">
    <property type="protein sequence ID" value="GJS66853.1"/>
    <property type="molecule type" value="Genomic_DNA"/>
</dbReference>
<proteinExistence type="predicted"/>
<reference evidence="1" key="1">
    <citation type="journal article" date="2022" name="Int. J. Mol. Sci.">
        <title>Draft Genome of Tanacetum Coccineum: Genomic Comparison of Closely Related Tanacetum-Family Plants.</title>
        <authorList>
            <person name="Yamashiro T."/>
            <person name="Shiraishi A."/>
            <person name="Nakayama K."/>
            <person name="Satake H."/>
        </authorList>
    </citation>
    <scope>NUCLEOTIDE SEQUENCE</scope>
</reference>
<sequence>MGRAPNFIVSMEKPQSGARDLKRYADKRHKPLEVEVGDRQILKKCLAMLIFMCHLVRRSSDKNTSVFVEEPVEIMDREIKKLKRRKIALVKVRWNSKRSPEFTWEHKDQMRIKNPQLFVDQVVEPDS</sequence>
<protein>
    <recommendedName>
        <fullName evidence="3">Reverse transcriptase domain-containing protein</fullName>
    </recommendedName>
</protein>
<name>A0ABQ4XN91_9ASTR</name>
<accession>A0ABQ4XN91</accession>
<keyword evidence="2" id="KW-1185">Reference proteome</keyword>